<evidence type="ECO:0000313" key="5">
    <source>
        <dbReference type="Proteomes" id="UP000602442"/>
    </source>
</evidence>
<gene>
    <name evidence="4" type="ORF">I5L03_03575</name>
</gene>
<evidence type="ECO:0000256" key="1">
    <source>
        <dbReference type="SAM" id="MobiDB-lite"/>
    </source>
</evidence>
<dbReference type="Proteomes" id="UP000602442">
    <property type="component" value="Unassembled WGS sequence"/>
</dbReference>
<evidence type="ECO:0000313" key="4">
    <source>
        <dbReference type="EMBL" id="MBH5321665.1"/>
    </source>
</evidence>
<feature type="compositionally biased region" description="Basic and acidic residues" evidence="1">
    <location>
        <begin position="117"/>
        <end position="127"/>
    </location>
</feature>
<comment type="caution">
    <text evidence="4">The sequence shown here is derived from an EMBL/GenBank/DDBJ whole genome shotgun (WGS) entry which is preliminary data.</text>
</comment>
<feature type="domain" description="Zinc finger/thioredoxin putative" evidence="3">
    <location>
        <begin position="1"/>
        <end position="36"/>
    </location>
</feature>
<reference evidence="4 5" key="1">
    <citation type="submission" date="2020-11" db="EMBL/GenBank/DDBJ databases">
        <title>Erythrobacter sediminis sp. nov., a marine bacterium from a tidal flat of Garorim Bay.</title>
        <authorList>
            <person name="Kim D."/>
            <person name="Yoo Y."/>
            <person name="Kim J.-J."/>
        </authorList>
    </citation>
    <scope>NUCLEOTIDE SEQUENCE [LARGE SCALE GENOMIC DNA]</scope>
    <source>
        <strain evidence="4 5">JGD-13</strain>
    </source>
</reference>
<accession>A0ABS0N116</accession>
<keyword evidence="2" id="KW-0472">Membrane</keyword>
<keyword evidence="2" id="KW-0812">Transmembrane</keyword>
<feature type="region of interest" description="Disordered" evidence="1">
    <location>
        <begin position="48"/>
        <end position="127"/>
    </location>
</feature>
<keyword evidence="5" id="KW-1185">Reference proteome</keyword>
<evidence type="ECO:0000256" key="2">
    <source>
        <dbReference type="SAM" id="Phobius"/>
    </source>
</evidence>
<organism evidence="4 5">
    <name type="scientific">Aurantiacibacter sediminis</name>
    <dbReference type="NCBI Taxonomy" id="2793064"/>
    <lineage>
        <taxon>Bacteria</taxon>
        <taxon>Pseudomonadati</taxon>
        <taxon>Pseudomonadota</taxon>
        <taxon>Alphaproteobacteria</taxon>
        <taxon>Sphingomonadales</taxon>
        <taxon>Erythrobacteraceae</taxon>
        <taxon>Aurantiacibacter</taxon>
    </lineage>
</organism>
<dbReference type="Pfam" id="PF13717">
    <property type="entry name" value="Zn_ribbon_4"/>
    <property type="match status" value="1"/>
</dbReference>
<sequence>MIIQCPACSTKYVVPDTAIGVEGRTVRCAKCRHSWFQEGPVIDVPEQAASAAAPPPPPSAPAEEPQTAPPEPVEEPQTARVEDHEPPLPEPPPSPASPAVPDEVPTPPVSDSYGDDEPSHFDHEPPFRPRRNPLKLWTWAAGIFALLAAATIFAVSYWGLPDWVPVDRPTFAAADADLQLDFPPEQWERRTLPNGTEYFGASGTITNIGTTTRDIPSILIVLRDSRDRKVYEWVVAPPQRTLAPGETVVVNEAVTDVPRAARNVQIGWKPE</sequence>
<name>A0ABS0N116_9SPHN</name>
<feature type="transmembrane region" description="Helical" evidence="2">
    <location>
        <begin position="136"/>
        <end position="160"/>
    </location>
</feature>
<dbReference type="NCBIfam" id="TIGR02098">
    <property type="entry name" value="MJ0042_CXXC"/>
    <property type="match status" value="1"/>
</dbReference>
<dbReference type="InterPro" id="IPR011723">
    <property type="entry name" value="Znf/thioredoxin_put"/>
</dbReference>
<proteinExistence type="predicted"/>
<keyword evidence="2" id="KW-1133">Transmembrane helix</keyword>
<evidence type="ECO:0000259" key="3">
    <source>
        <dbReference type="Pfam" id="PF13717"/>
    </source>
</evidence>
<protein>
    <submittedName>
        <fullName evidence="4">Zinc-ribbon domain-containing protein</fullName>
    </submittedName>
</protein>
<dbReference type="RefSeq" id="WP_197920305.1">
    <property type="nucleotide sequence ID" value="NZ_CAWPTA010000006.1"/>
</dbReference>
<dbReference type="EMBL" id="JAEANY010000001">
    <property type="protein sequence ID" value="MBH5321665.1"/>
    <property type="molecule type" value="Genomic_DNA"/>
</dbReference>
<feature type="compositionally biased region" description="Pro residues" evidence="1">
    <location>
        <begin position="88"/>
        <end position="108"/>
    </location>
</feature>